<dbReference type="Proteomes" id="UP001470230">
    <property type="component" value="Unassembled WGS sequence"/>
</dbReference>
<proteinExistence type="predicted"/>
<protein>
    <recommendedName>
        <fullName evidence="4">Leucine rich repeats-containing protein</fullName>
    </recommendedName>
</protein>
<evidence type="ECO:0000313" key="1">
    <source>
        <dbReference type="EMBL" id="KAK8834595.1"/>
    </source>
</evidence>
<dbReference type="InterPro" id="IPR026906">
    <property type="entry name" value="LRR_5"/>
</dbReference>
<evidence type="ECO:0000313" key="2">
    <source>
        <dbReference type="EMBL" id="KAK8837844.1"/>
    </source>
</evidence>
<keyword evidence="3" id="KW-1185">Reference proteome</keyword>
<dbReference type="EMBL" id="JAPFFF010000058">
    <property type="protein sequence ID" value="KAK8837844.1"/>
    <property type="molecule type" value="Genomic_DNA"/>
</dbReference>
<dbReference type="EMBL" id="JAPFFF010000363">
    <property type="protein sequence ID" value="KAK8834595.1"/>
    <property type="molecule type" value="Genomic_DNA"/>
</dbReference>
<evidence type="ECO:0000313" key="3">
    <source>
        <dbReference type="Proteomes" id="UP001470230"/>
    </source>
</evidence>
<evidence type="ECO:0008006" key="4">
    <source>
        <dbReference type="Google" id="ProtNLM"/>
    </source>
</evidence>
<dbReference type="Gene3D" id="3.80.10.10">
    <property type="entry name" value="Ribonuclease Inhibitor"/>
    <property type="match status" value="1"/>
</dbReference>
<dbReference type="Pfam" id="PF13306">
    <property type="entry name" value="LRR_5"/>
    <property type="match status" value="1"/>
</dbReference>
<comment type="caution">
    <text evidence="2">The sequence shown here is derived from an EMBL/GenBank/DDBJ whole genome shotgun (WGS) entry which is preliminary data.</text>
</comment>
<sequence>MYKYAKLIFINDSKSSIKEAFKYFELSKNKGYEKSKQFLAIYKKMCSFKKFLELPVEKQYLLISKTMKATRISNNPKSKFVYTNVTIRPQKTEMLFFNNSLKSSVFYSCLMQFQNIYFELDYPSEQFEIIHDFVSKLKKRKLKQLEVVIVVSSFSQLSTLCNSKNLKFCRISSSIQYINYRAFGDCSTLEEIIIPPSVIDIGSYSFRGCSFGKELLKGCHSLLQVTIQ</sequence>
<gene>
    <name evidence="1" type="ORF">M9Y10_027280</name>
    <name evidence="2" type="ORF">M9Y10_036382</name>
</gene>
<name>A0ABR2GV85_9EUKA</name>
<reference evidence="2 3" key="1">
    <citation type="submission" date="2024-04" db="EMBL/GenBank/DDBJ databases">
        <title>Tritrichomonas musculus Genome.</title>
        <authorList>
            <person name="Alves-Ferreira E."/>
            <person name="Grigg M."/>
            <person name="Lorenzi H."/>
            <person name="Galac M."/>
        </authorList>
    </citation>
    <scope>NUCLEOTIDE SEQUENCE [LARGE SCALE GENOMIC DNA]</scope>
    <source>
        <strain evidence="2 3">EAF2021</strain>
    </source>
</reference>
<dbReference type="InterPro" id="IPR032675">
    <property type="entry name" value="LRR_dom_sf"/>
</dbReference>
<accession>A0ABR2GV85</accession>
<organism evidence="2 3">
    <name type="scientific">Tritrichomonas musculus</name>
    <dbReference type="NCBI Taxonomy" id="1915356"/>
    <lineage>
        <taxon>Eukaryota</taxon>
        <taxon>Metamonada</taxon>
        <taxon>Parabasalia</taxon>
        <taxon>Tritrichomonadida</taxon>
        <taxon>Tritrichomonadidae</taxon>
        <taxon>Tritrichomonas</taxon>
    </lineage>
</organism>